<dbReference type="Gene3D" id="3.40.50.11820">
    <property type="match status" value="1"/>
</dbReference>
<protein>
    <submittedName>
        <fullName evidence="7">Teichoic acid ribitol-phosphate polymerase TarL</fullName>
        <ecNumber evidence="7">2.7.8.14</ecNumber>
    </submittedName>
</protein>
<keyword evidence="5" id="KW-0777">Teichoic acid biosynthesis</keyword>
<dbReference type="EC" id="2.7.8.14" evidence="7"/>
<dbReference type="GO" id="GO:0047356">
    <property type="term" value="F:CDP-ribitol ribitolphosphotransferase activity"/>
    <property type="evidence" value="ECO:0007669"/>
    <property type="project" value="UniProtKB-EC"/>
</dbReference>
<dbReference type="PANTHER" id="PTHR37316">
    <property type="entry name" value="TEICHOIC ACID GLYCEROL-PHOSPHATE PRIMASE"/>
    <property type="match status" value="1"/>
</dbReference>
<dbReference type="InterPro" id="IPR043148">
    <property type="entry name" value="TagF_C"/>
</dbReference>
<proteinExistence type="inferred from homology"/>
<accession>A0A6V7R7B0</accession>
<dbReference type="Gene3D" id="3.40.50.12580">
    <property type="match status" value="1"/>
</dbReference>
<gene>
    <name evidence="7" type="primary">tarL</name>
    <name evidence="7" type="ORF">JEOPIN946_00580</name>
</gene>
<comment type="similarity">
    <text evidence="2">Belongs to the CDP-glycerol glycerophosphotransferase family.</text>
</comment>
<evidence type="ECO:0000256" key="1">
    <source>
        <dbReference type="ARBA" id="ARBA00004202"/>
    </source>
</evidence>
<dbReference type="Proteomes" id="UP000588186">
    <property type="component" value="Unassembled WGS sequence"/>
</dbReference>
<comment type="caution">
    <text evidence="7">The sequence shown here is derived from an EMBL/GenBank/DDBJ whole genome shotgun (WGS) entry which is preliminary data.</text>
</comment>
<comment type="subcellular location">
    <subcellularLocation>
        <location evidence="1">Cell membrane</location>
        <topology evidence="1">Peripheral membrane protein</topology>
    </subcellularLocation>
</comment>
<dbReference type="EMBL" id="CAJEWB010000006">
    <property type="protein sequence ID" value="CAD2073196.1"/>
    <property type="molecule type" value="Genomic_DNA"/>
</dbReference>
<dbReference type="Pfam" id="PF04464">
    <property type="entry name" value="Glyphos_transf"/>
    <property type="match status" value="1"/>
</dbReference>
<keyword evidence="8" id="KW-1185">Reference proteome</keyword>
<evidence type="ECO:0000313" key="7">
    <source>
        <dbReference type="EMBL" id="CAD2073196.1"/>
    </source>
</evidence>
<evidence type="ECO:0000256" key="3">
    <source>
        <dbReference type="ARBA" id="ARBA00022475"/>
    </source>
</evidence>
<evidence type="ECO:0000256" key="6">
    <source>
        <dbReference type="ARBA" id="ARBA00023136"/>
    </source>
</evidence>
<keyword evidence="4 7" id="KW-0808">Transferase</keyword>
<dbReference type="GO" id="GO:0047355">
    <property type="term" value="F:CDP-glycerol glycerophosphotransferase activity"/>
    <property type="evidence" value="ECO:0007669"/>
    <property type="project" value="InterPro"/>
</dbReference>
<dbReference type="AlphaFoldDB" id="A0A6V7R7B0"/>
<reference evidence="7 8" key="1">
    <citation type="submission" date="2020-07" db="EMBL/GenBank/DDBJ databases">
        <authorList>
            <person name="Criscuolo A."/>
        </authorList>
    </citation>
    <scope>NUCLEOTIDE SEQUENCE [LARGE SCALE GENOMIC DNA]</scope>
    <source>
        <strain evidence="7">CIP107946</strain>
    </source>
</reference>
<dbReference type="GO" id="GO:0019350">
    <property type="term" value="P:teichoic acid biosynthetic process"/>
    <property type="evidence" value="ECO:0007669"/>
    <property type="project" value="UniProtKB-KW"/>
</dbReference>
<evidence type="ECO:0000256" key="5">
    <source>
        <dbReference type="ARBA" id="ARBA00022944"/>
    </source>
</evidence>
<keyword evidence="3" id="KW-1003">Cell membrane</keyword>
<evidence type="ECO:0000256" key="2">
    <source>
        <dbReference type="ARBA" id="ARBA00010488"/>
    </source>
</evidence>
<organism evidence="7 8">
    <name type="scientific">Phocicoccus pinnipedialis</name>
    <dbReference type="NCBI Taxonomy" id="110845"/>
    <lineage>
        <taxon>Bacteria</taxon>
        <taxon>Bacillati</taxon>
        <taxon>Bacillota</taxon>
        <taxon>Bacilli</taxon>
        <taxon>Bacillales</taxon>
        <taxon>Salinicoccaceae</taxon>
        <taxon>Phocicoccus</taxon>
    </lineage>
</organism>
<dbReference type="InterPro" id="IPR043149">
    <property type="entry name" value="TagF_N"/>
</dbReference>
<sequence>MKTDVIITNFYLERVQLYIEGYVNNIDLKSSSFYIQNPTEKISLQPNQVYIENSKFKIRINTVNINEGDFLPASRYLLIVQDTKKNIAQLDSKYLNPQFYDLEENEIESYNKLESENQKNNFLLKKLEVKFRHGGVSKNYIYTITPQIARDLNEFIINISFKKPKPKLNYVQSKKQNIRKRYNKNSFFIRDFIFKSLFTISKILNKKRRNTVLFTSDSRAQLSGNLKFVFDKMIEKNLDRKYNIHFIFKRHVSERRSFINKIKFPILLGKANYIFLDDYHPMLINLKFRKDQEIIQVWHAVGAFKTVGYSRIGKKGGHFYHYKNHRYYTKTFVASEHDVPIYGEAFGIKDKNVIPTGVPRTDAFFDENYREKGKNRVYSKYPNIKNKKVILFAPTFRGNGHRTAFYPFFKIDLDRLAKYALENNAVILFKMHPLIQNKIQIPQKYEKYLIDVHDYSDINDLLFITDLLISDYSSVVYEYALLQKPMIFYAFDLEDYVATRDFYVNYTDFVPGKIVNNFTELMDAIENEDYETYKIDTFLNKYFKFLDGKASERLVDNVFNLPN</sequence>
<dbReference type="PANTHER" id="PTHR37316:SF2">
    <property type="entry name" value="TEICHOIC ACID RIBITOL-PHOSPHATE POLYMERASE TARK"/>
    <property type="match status" value="1"/>
</dbReference>
<evidence type="ECO:0000256" key="4">
    <source>
        <dbReference type="ARBA" id="ARBA00022679"/>
    </source>
</evidence>
<dbReference type="SUPFAM" id="SSF53756">
    <property type="entry name" value="UDP-Glycosyltransferase/glycogen phosphorylase"/>
    <property type="match status" value="1"/>
</dbReference>
<dbReference type="InterPro" id="IPR051612">
    <property type="entry name" value="Teichoic_Acid_Biosynth"/>
</dbReference>
<evidence type="ECO:0000313" key="8">
    <source>
        <dbReference type="Proteomes" id="UP000588186"/>
    </source>
</evidence>
<dbReference type="InterPro" id="IPR007554">
    <property type="entry name" value="Glycerophosphate_synth"/>
</dbReference>
<dbReference type="GO" id="GO:0005886">
    <property type="term" value="C:plasma membrane"/>
    <property type="evidence" value="ECO:0007669"/>
    <property type="project" value="UniProtKB-SubCell"/>
</dbReference>
<keyword evidence="6" id="KW-0472">Membrane</keyword>
<name>A0A6V7R7B0_9BACL</name>